<dbReference type="Proteomes" id="UP000199280">
    <property type="component" value="Unassembled WGS sequence"/>
</dbReference>
<evidence type="ECO:0000313" key="1">
    <source>
        <dbReference type="EMBL" id="CZQ96359.1"/>
    </source>
</evidence>
<protein>
    <submittedName>
        <fullName evidence="2">Helix-turn-helix domain-containing protein</fullName>
    </submittedName>
</protein>
<sequence length="105" mass="11961">MEKMIDVFAMGYGTVPRMVMTDRELTVEAKAIYGYFAACIGAGDTHFPTVEDICKDLNMGMERFQKHKKLLLAKGYLTIQKDPAANGRFGRNIYVVQQMDLLQYK</sequence>
<dbReference type="Gene3D" id="1.10.10.10">
    <property type="entry name" value="Winged helix-like DNA-binding domain superfamily/Winged helix DNA-binding domain"/>
    <property type="match status" value="1"/>
</dbReference>
<dbReference type="InterPro" id="IPR036388">
    <property type="entry name" value="WH-like_DNA-bd_sf"/>
</dbReference>
<dbReference type="EMBL" id="FNYT01000027">
    <property type="protein sequence ID" value="SEJ78947.1"/>
    <property type="molecule type" value="Genomic_DNA"/>
</dbReference>
<dbReference type="EMBL" id="FJNB01000009">
    <property type="protein sequence ID" value="CZQ96359.1"/>
    <property type="molecule type" value="Genomic_DNA"/>
</dbReference>
<reference evidence="1 3" key="1">
    <citation type="submission" date="2016-02" db="EMBL/GenBank/DDBJ databases">
        <authorList>
            <person name="Wen L."/>
            <person name="He K."/>
            <person name="Yang H."/>
        </authorList>
    </citation>
    <scope>NUCLEOTIDE SEQUENCE [LARGE SCALE GENOMIC DNA]</scope>
    <source>
        <strain evidence="1">Trichococcus_R210</strain>
    </source>
</reference>
<dbReference type="AlphaFoldDB" id="A0A143YUP2"/>
<name>A0A143YUP2_9LACT</name>
<accession>A0A143YUP2</accession>
<evidence type="ECO:0000313" key="3">
    <source>
        <dbReference type="Proteomes" id="UP000076878"/>
    </source>
</evidence>
<evidence type="ECO:0000313" key="4">
    <source>
        <dbReference type="Proteomes" id="UP000199280"/>
    </source>
</evidence>
<gene>
    <name evidence="2" type="ORF">SAMN05216375_1276</name>
    <name evidence="1" type="ORF">TR210_1379</name>
</gene>
<proteinExistence type="predicted"/>
<organism evidence="1 3">
    <name type="scientific">Trichococcus ilyis</name>
    <dbReference type="NCBI Taxonomy" id="640938"/>
    <lineage>
        <taxon>Bacteria</taxon>
        <taxon>Bacillati</taxon>
        <taxon>Bacillota</taxon>
        <taxon>Bacilli</taxon>
        <taxon>Lactobacillales</taxon>
        <taxon>Carnobacteriaceae</taxon>
        <taxon>Trichococcus</taxon>
    </lineage>
</organism>
<dbReference type="Pfam" id="PF13730">
    <property type="entry name" value="HTH_36"/>
    <property type="match status" value="1"/>
</dbReference>
<keyword evidence="4" id="KW-1185">Reference proteome</keyword>
<evidence type="ECO:0000313" key="2">
    <source>
        <dbReference type="EMBL" id="SEJ78947.1"/>
    </source>
</evidence>
<dbReference type="Proteomes" id="UP000076878">
    <property type="component" value="Unassembled WGS sequence"/>
</dbReference>
<dbReference type="RefSeq" id="WP_162268616.1">
    <property type="nucleotide sequence ID" value="NZ_FNYT01000027.1"/>
</dbReference>
<reference evidence="2 4" key="2">
    <citation type="submission" date="2016-10" db="EMBL/GenBank/DDBJ databases">
        <authorList>
            <person name="Varghese N."/>
            <person name="Submissions S."/>
        </authorList>
    </citation>
    <scope>NUCLEOTIDE SEQUENCE [LARGE SCALE GENOMIC DNA]</scope>
    <source>
        <strain evidence="2 4">DSM 22150</strain>
    </source>
</reference>